<reference evidence="2 3" key="1">
    <citation type="submission" date="2024-09" db="EMBL/GenBank/DDBJ databases">
        <authorList>
            <person name="Lee S.D."/>
        </authorList>
    </citation>
    <scope>NUCLEOTIDE SEQUENCE [LARGE SCALE GENOMIC DNA]</scope>
    <source>
        <strain evidence="2 3">N1-3</strain>
    </source>
</reference>
<dbReference type="RefSeq" id="WP_380556663.1">
    <property type="nucleotide sequence ID" value="NZ_JBHEZY010000012.1"/>
</dbReference>
<dbReference type="EMBL" id="JBHEZY010000012">
    <property type="protein sequence ID" value="MFC1434277.1"/>
    <property type="molecule type" value="Genomic_DNA"/>
</dbReference>
<comment type="caution">
    <text evidence="2">The sequence shown here is derived from an EMBL/GenBank/DDBJ whole genome shotgun (WGS) entry which is preliminary data.</text>
</comment>
<organism evidence="2 3">
    <name type="scientific">Streptacidiphilus alkalitolerans</name>
    <dbReference type="NCBI Taxonomy" id="3342712"/>
    <lineage>
        <taxon>Bacteria</taxon>
        <taxon>Bacillati</taxon>
        <taxon>Actinomycetota</taxon>
        <taxon>Actinomycetes</taxon>
        <taxon>Kitasatosporales</taxon>
        <taxon>Streptomycetaceae</taxon>
        <taxon>Streptacidiphilus</taxon>
    </lineage>
</organism>
<sequence length="64" mass="6917">MLIDQTTPAPPATRPDCDYCDEPSTGIRVRLDRDDPTAKRVAIGHEGCYPRFLDDVVARGGGAS</sequence>
<evidence type="ECO:0000256" key="1">
    <source>
        <dbReference type="SAM" id="MobiDB-lite"/>
    </source>
</evidence>
<accession>A0ABV6X7K5</accession>
<protein>
    <submittedName>
        <fullName evidence="2">Uncharacterized protein</fullName>
    </submittedName>
</protein>
<proteinExistence type="predicted"/>
<gene>
    <name evidence="2" type="ORF">ACEZDB_26920</name>
</gene>
<feature type="region of interest" description="Disordered" evidence="1">
    <location>
        <begin position="1"/>
        <end position="20"/>
    </location>
</feature>
<name>A0ABV6X7K5_9ACTN</name>
<dbReference type="Proteomes" id="UP001592530">
    <property type="component" value="Unassembled WGS sequence"/>
</dbReference>
<evidence type="ECO:0000313" key="3">
    <source>
        <dbReference type="Proteomes" id="UP001592530"/>
    </source>
</evidence>
<evidence type="ECO:0000313" key="2">
    <source>
        <dbReference type="EMBL" id="MFC1434277.1"/>
    </source>
</evidence>